<protein>
    <submittedName>
        <fullName evidence="3">Uncharacterized protein</fullName>
    </submittedName>
</protein>
<feature type="coiled-coil region" evidence="1">
    <location>
        <begin position="310"/>
        <end position="344"/>
    </location>
</feature>
<feature type="coiled-coil region" evidence="1">
    <location>
        <begin position="419"/>
        <end position="453"/>
    </location>
</feature>
<dbReference type="Gramene" id="KFK39320">
    <property type="protein sequence ID" value="KFK39320"/>
    <property type="gene ID" value="AALP_AA3G229300"/>
</dbReference>
<feature type="compositionally biased region" description="Polar residues" evidence="2">
    <location>
        <begin position="186"/>
        <end position="201"/>
    </location>
</feature>
<gene>
    <name evidence="3" type="ordered locus">AALP_Aa3g229300</name>
</gene>
<feature type="region of interest" description="Disordered" evidence="2">
    <location>
        <begin position="213"/>
        <end position="272"/>
    </location>
</feature>
<feature type="region of interest" description="Disordered" evidence="2">
    <location>
        <begin position="91"/>
        <end position="201"/>
    </location>
</feature>
<keyword evidence="1" id="KW-0175">Coiled coil</keyword>
<proteinExistence type="predicted"/>
<feature type="compositionally biased region" description="Low complexity" evidence="2">
    <location>
        <begin position="258"/>
        <end position="269"/>
    </location>
</feature>
<feature type="compositionally biased region" description="Low complexity" evidence="2">
    <location>
        <begin position="139"/>
        <end position="150"/>
    </location>
</feature>
<feature type="compositionally biased region" description="Basic and acidic residues" evidence="2">
    <location>
        <begin position="231"/>
        <end position="254"/>
    </location>
</feature>
<name>A0A087HB18_ARAAL</name>
<organism evidence="3 4">
    <name type="scientific">Arabis alpina</name>
    <name type="common">Alpine rock-cress</name>
    <dbReference type="NCBI Taxonomy" id="50452"/>
    <lineage>
        <taxon>Eukaryota</taxon>
        <taxon>Viridiplantae</taxon>
        <taxon>Streptophyta</taxon>
        <taxon>Embryophyta</taxon>
        <taxon>Tracheophyta</taxon>
        <taxon>Spermatophyta</taxon>
        <taxon>Magnoliopsida</taxon>
        <taxon>eudicotyledons</taxon>
        <taxon>Gunneridae</taxon>
        <taxon>Pentapetalae</taxon>
        <taxon>rosids</taxon>
        <taxon>malvids</taxon>
        <taxon>Brassicales</taxon>
        <taxon>Brassicaceae</taxon>
        <taxon>Arabideae</taxon>
        <taxon>Arabis</taxon>
    </lineage>
</organism>
<keyword evidence="4" id="KW-1185">Reference proteome</keyword>
<evidence type="ECO:0000313" key="4">
    <source>
        <dbReference type="Proteomes" id="UP000029120"/>
    </source>
</evidence>
<accession>A0A087HB18</accession>
<dbReference type="eggNOG" id="ENOG502RF2C">
    <property type="taxonomic scope" value="Eukaryota"/>
</dbReference>
<feature type="compositionally biased region" description="Low complexity" evidence="2">
    <location>
        <begin position="114"/>
        <end position="132"/>
    </location>
</feature>
<evidence type="ECO:0000256" key="1">
    <source>
        <dbReference type="SAM" id="Coils"/>
    </source>
</evidence>
<dbReference type="Proteomes" id="UP000029120">
    <property type="component" value="Chromosome 3"/>
</dbReference>
<evidence type="ECO:0000313" key="3">
    <source>
        <dbReference type="EMBL" id="KFK39320.1"/>
    </source>
</evidence>
<evidence type="ECO:0000256" key="2">
    <source>
        <dbReference type="SAM" id="MobiDB-lite"/>
    </source>
</evidence>
<dbReference type="EMBL" id="CM002871">
    <property type="protein sequence ID" value="KFK39320.1"/>
    <property type="molecule type" value="Genomic_DNA"/>
</dbReference>
<feature type="region of interest" description="Disordered" evidence="2">
    <location>
        <begin position="626"/>
        <end position="650"/>
    </location>
</feature>
<reference evidence="4" key="1">
    <citation type="journal article" date="2015" name="Nat. Plants">
        <title>Genome expansion of Arabis alpina linked with retrotransposition and reduced symmetric DNA methylation.</title>
        <authorList>
            <person name="Willing E.M."/>
            <person name="Rawat V."/>
            <person name="Mandakova T."/>
            <person name="Maumus F."/>
            <person name="James G.V."/>
            <person name="Nordstroem K.J."/>
            <person name="Becker C."/>
            <person name="Warthmann N."/>
            <person name="Chica C."/>
            <person name="Szarzynska B."/>
            <person name="Zytnicki M."/>
            <person name="Albani M.C."/>
            <person name="Kiefer C."/>
            <person name="Bergonzi S."/>
            <person name="Castaings L."/>
            <person name="Mateos J.L."/>
            <person name="Berns M.C."/>
            <person name="Bujdoso N."/>
            <person name="Piofczyk T."/>
            <person name="de Lorenzo L."/>
            <person name="Barrero-Sicilia C."/>
            <person name="Mateos I."/>
            <person name="Piednoel M."/>
            <person name="Hagmann J."/>
            <person name="Chen-Min-Tao R."/>
            <person name="Iglesias-Fernandez R."/>
            <person name="Schuster S.C."/>
            <person name="Alonso-Blanco C."/>
            <person name="Roudier F."/>
            <person name="Carbonero P."/>
            <person name="Paz-Ares J."/>
            <person name="Davis S.J."/>
            <person name="Pecinka A."/>
            <person name="Quesneville H."/>
            <person name="Colot V."/>
            <person name="Lysak M.A."/>
            <person name="Weigel D."/>
            <person name="Coupland G."/>
            <person name="Schneeberger K."/>
        </authorList>
    </citation>
    <scope>NUCLEOTIDE SEQUENCE [LARGE SCALE GENOMIC DNA]</scope>
    <source>
        <strain evidence="4">cv. Pajares</strain>
    </source>
</reference>
<sequence>MDFFFFVPICEETLGDGLGLIQSKWLTKVTGPAPKVPSNWKAVWDLLSVRGCNWKKDFSLRRVEKARAFLGGSSVSSFRFADCSGDVQSEMERPRSFRSLARRTTRSGKPPTPTTVTTSAAPTTVPAPAVPTTAPPSVTPTTVTPTTAPAYAKQTTVPASARPITASASAEPTALPPSEPRDTSARKTTTAAKGSRLPSSTRTEIVAALPALPAPLPSDYDAKKAAKGKGHAGDDRKRSSDRDDVIDVDREPKRARARSASPPHRVSSSVFESKASARSLFSTLVFDDDDVAPINTKSSGYMMRQGLNFLALVNKVGHELEAKIEDLNEKLEDETRRTETARSAAAGFLAERTAAWASIDKKNAEPDGKSREIVQLRAAAKKSAKALLTEAERSVTALAAAEEREQYSAAILTKRDGELVAVTEKLRQANEHIQSLQRKFTRARNKFDELQGDPRGDMVYQVQRVANLDFARLLLGLSDGQEPPTLEDELTFLTADVAEHAGDEERFERLMKNLHGLLHVLDPRAKAPIAAVQDRTLETYAASVGVADSSGSLLGGTSSCKAAVVGIDGKFSLIGGVGAEVTTRRIDDVAEGAGAVGAPEEMRMDEDFQGPRIDALTEDPRLDDVFGETEAEGAPVTQVAPPGVDEETVS</sequence>
<dbReference type="AlphaFoldDB" id="A0A087HB18"/>